<organism evidence="1 2">
    <name type="scientific">Methanobacterium lacus (strain AL-21)</name>
    <dbReference type="NCBI Taxonomy" id="877455"/>
    <lineage>
        <taxon>Archaea</taxon>
        <taxon>Methanobacteriati</taxon>
        <taxon>Methanobacteriota</taxon>
        <taxon>Methanomada group</taxon>
        <taxon>Methanobacteria</taxon>
        <taxon>Methanobacteriales</taxon>
        <taxon>Methanobacteriaceae</taxon>
        <taxon>Methanobacterium</taxon>
    </lineage>
</organism>
<gene>
    <name evidence="1" type="ordered locus">Metbo_1138</name>
</gene>
<evidence type="ECO:0000313" key="2">
    <source>
        <dbReference type="Proteomes" id="UP000007490"/>
    </source>
</evidence>
<dbReference type="EMBL" id="CP002551">
    <property type="protein sequence ID" value="ADZ09382.1"/>
    <property type="molecule type" value="Genomic_DNA"/>
</dbReference>
<dbReference type="AlphaFoldDB" id="F0T5Y9"/>
<accession>F0T5Y9</accession>
<dbReference type="HOGENOM" id="CLU_2985692_0_0_2"/>
<protein>
    <submittedName>
        <fullName evidence="1">Uncharacterized protein</fullName>
    </submittedName>
</protein>
<dbReference type="KEGG" id="mel:Metbo_1138"/>
<sequence length="57" mass="6514">MCEVIVVFVNKSVSLDLDDLRKVMKSIKRGESKNLSEYVRKAIKIKLEDDKIDSATN</sequence>
<reference evidence="2" key="1">
    <citation type="submission" date="2011-02" db="EMBL/GenBank/DDBJ databases">
        <title>Complete sequence of Methanobacterium sp. AL-21.</title>
        <authorList>
            <consortium name="US DOE Joint Genome Institute"/>
            <person name="Lucas S."/>
            <person name="Copeland A."/>
            <person name="Lapidus A."/>
            <person name="Cheng J.-F."/>
            <person name="Goodwin L."/>
            <person name="Pitluck S."/>
            <person name="Chertkov O."/>
            <person name="Detter J.C."/>
            <person name="Han C."/>
            <person name="Tapia R."/>
            <person name="Land M."/>
            <person name="Hauser L."/>
            <person name="Kyrpides N."/>
            <person name="Ivanova N."/>
            <person name="Mikhailova N."/>
            <person name="Pagani I."/>
            <person name="Cadillo-Quiroz H."/>
            <person name="Imachi H."/>
            <person name="Zinder S."/>
            <person name="Liu W."/>
            <person name="Woyke T."/>
        </authorList>
    </citation>
    <scope>NUCLEOTIDE SEQUENCE [LARGE SCALE GENOMIC DNA]</scope>
    <source>
        <strain evidence="2">AL-21</strain>
    </source>
</reference>
<keyword evidence="2" id="KW-1185">Reference proteome</keyword>
<proteinExistence type="predicted"/>
<dbReference type="Proteomes" id="UP000007490">
    <property type="component" value="Chromosome"/>
</dbReference>
<evidence type="ECO:0000313" key="1">
    <source>
        <dbReference type="EMBL" id="ADZ09382.1"/>
    </source>
</evidence>
<reference evidence="1 2" key="2">
    <citation type="journal article" date="2014" name="Int. J. Syst. Evol. Microbiol.">
        <title>Methanobacterium paludis sp. nov. and a novel strain of Methanobacterium lacus isolated from northern peatlands.</title>
        <authorList>
            <person name="Cadillo-Quiroz H."/>
            <person name="Brauer S.L."/>
            <person name="Goodson N."/>
            <person name="Yavitt J.B."/>
            <person name="Zinder S.H."/>
        </authorList>
    </citation>
    <scope>NUCLEOTIDE SEQUENCE [LARGE SCALE GENOMIC DNA]</scope>
    <source>
        <strain evidence="1 2">AL-21</strain>
    </source>
</reference>
<dbReference type="STRING" id="877455.Metbo_1138"/>
<name>F0T5Y9_METLA</name>